<evidence type="ECO:0000313" key="3">
    <source>
        <dbReference type="Proteomes" id="UP000011083"/>
    </source>
</evidence>
<dbReference type="EMBL" id="KB007864">
    <property type="protein sequence ID" value="ELR23109.1"/>
    <property type="molecule type" value="Genomic_DNA"/>
</dbReference>
<feature type="compositionally biased region" description="Basic and acidic residues" evidence="1">
    <location>
        <begin position="39"/>
        <end position="49"/>
    </location>
</feature>
<organism evidence="2 3">
    <name type="scientific">Acanthamoeba castellanii (strain ATCC 30010 / Neff)</name>
    <dbReference type="NCBI Taxonomy" id="1257118"/>
    <lineage>
        <taxon>Eukaryota</taxon>
        <taxon>Amoebozoa</taxon>
        <taxon>Discosea</taxon>
        <taxon>Longamoebia</taxon>
        <taxon>Centramoebida</taxon>
        <taxon>Acanthamoebidae</taxon>
        <taxon>Acanthamoeba</taxon>
    </lineage>
</organism>
<dbReference type="VEuPathDB" id="AmoebaDB:ACA1_008740"/>
<feature type="region of interest" description="Disordered" evidence="1">
    <location>
        <begin position="35"/>
        <end position="54"/>
    </location>
</feature>
<dbReference type="RefSeq" id="XP_004352637.1">
    <property type="nucleotide sequence ID" value="XM_004352585.1"/>
</dbReference>
<sequence>MLSSAIPRLCAWYGPVSPSAVVDVCLSGGGWVGAGRGAARRDRAGDAPRRPVPMHQPIGQARLLLRGPFRAQLRREAWAKAEESPMGHLNPVPFFHLYALSLTLHQ</sequence>
<dbReference type="GeneID" id="14924081"/>
<evidence type="ECO:0000256" key="1">
    <source>
        <dbReference type="SAM" id="MobiDB-lite"/>
    </source>
</evidence>
<protein>
    <submittedName>
        <fullName evidence="2">Uncharacterized protein</fullName>
    </submittedName>
</protein>
<proteinExistence type="predicted"/>
<gene>
    <name evidence="2" type="ORF">ACA1_008740</name>
</gene>
<dbReference type="KEGG" id="acan:ACA1_008740"/>
<name>L8HC76_ACACF</name>
<keyword evidence="3" id="KW-1185">Reference proteome</keyword>
<dbReference type="AlphaFoldDB" id="L8HC76"/>
<accession>L8HC76</accession>
<evidence type="ECO:0000313" key="2">
    <source>
        <dbReference type="EMBL" id="ELR23109.1"/>
    </source>
</evidence>
<reference evidence="2 3" key="1">
    <citation type="journal article" date="2013" name="Genome Biol.">
        <title>Genome of Acanthamoeba castellanii highlights extensive lateral gene transfer and early evolution of tyrosine kinase signaling.</title>
        <authorList>
            <person name="Clarke M."/>
            <person name="Lohan A.J."/>
            <person name="Liu B."/>
            <person name="Lagkouvardos I."/>
            <person name="Roy S."/>
            <person name="Zafar N."/>
            <person name="Bertelli C."/>
            <person name="Schilde C."/>
            <person name="Kianianmomeni A."/>
            <person name="Burglin T.R."/>
            <person name="Frech C."/>
            <person name="Turcotte B."/>
            <person name="Kopec K.O."/>
            <person name="Synnott J.M."/>
            <person name="Choo C."/>
            <person name="Paponov I."/>
            <person name="Finkler A."/>
            <person name="Soon Heng Tan C."/>
            <person name="Hutchins A.P."/>
            <person name="Weinmeier T."/>
            <person name="Rattei T."/>
            <person name="Chu J.S."/>
            <person name="Gimenez G."/>
            <person name="Irimia M."/>
            <person name="Rigden D.J."/>
            <person name="Fitzpatrick D.A."/>
            <person name="Lorenzo-Morales J."/>
            <person name="Bateman A."/>
            <person name="Chiu C.H."/>
            <person name="Tang P."/>
            <person name="Hegemann P."/>
            <person name="Fromm H."/>
            <person name="Raoult D."/>
            <person name="Greub G."/>
            <person name="Miranda-Saavedra D."/>
            <person name="Chen N."/>
            <person name="Nash P."/>
            <person name="Ginger M.L."/>
            <person name="Horn M."/>
            <person name="Schaap P."/>
            <person name="Caler L."/>
            <person name="Loftus B."/>
        </authorList>
    </citation>
    <scope>NUCLEOTIDE SEQUENCE [LARGE SCALE GENOMIC DNA]</scope>
    <source>
        <strain evidence="2 3">Neff</strain>
    </source>
</reference>
<dbReference type="Proteomes" id="UP000011083">
    <property type="component" value="Unassembled WGS sequence"/>
</dbReference>